<keyword evidence="4" id="KW-1185">Reference proteome</keyword>
<dbReference type="SUPFAM" id="SSF55326">
    <property type="entry name" value="PurM N-terminal domain-like"/>
    <property type="match status" value="1"/>
</dbReference>
<dbReference type="InterPro" id="IPR006283">
    <property type="entry name" value="ThiL-like"/>
</dbReference>
<dbReference type="Gene3D" id="3.30.1330.10">
    <property type="entry name" value="PurM-like, N-terminal domain"/>
    <property type="match status" value="1"/>
</dbReference>
<dbReference type="PANTHER" id="PTHR30270">
    <property type="entry name" value="THIAMINE-MONOPHOSPHATE KINASE"/>
    <property type="match status" value="1"/>
</dbReference>
<dbReference type="InterPro" id="IPR036921">
    <property type="entry name" value="PurM-like_N_sf"/>
</dbReference>
<keyword evidence="3" id="KW-0808">Transferase</keyword>
<keyword evidence="3" id="KW-0418">Kinase</keyword>
<proteinExistence type="predicted"/>
<protein>
    <submittedName>
        <fullName evidence="3">Thiamine-phosphate kinase</fullName>
        <ecNumber evidence="3">2.7.4.16</ecNumber>
    </submittedName>
</protein>
<dbReference type="PIRSF" id="PIRSF005303">
    <property type="entry name" value="Thiam_monoph_kin"/>
    <property type="match status" value="1"/>
</dbReference>
<dbReference type="Gene3D" id="3.90.650.10">
    <property type="entry name" value="PurM-like C-terminal domain"/>
    <property type="match status" value="1"/>
</dbReference>
<keyword evidence="1" id="KW-0784">Thiamine biosynthesis</keyword>
<evidence type="ECO:0000259" key="2">
    <source>
        <dbReference type="Pfam" id="PF00586"/>
    </source>
</evidence>
<dbReference type="NCBIfam" id="NF004354">
    <property type="entry name" value="PRK05731.2-3"/>
    <property type="match status" value="1"/>
</dbReference>
<sequence length="286" mass="33188">MKDSERLFIKSLEDTRATLGLGDDCFVFNDYVIASDSFFEDVHFKIKWCNLYDIIEKAFLVNLSDIYATNATPVYAMLNISIPHNFRQIKELSNIIGSIALKHGVRIIGGDTIKDSKLQISLTLIGKLQKKPLLRWRIKRGDYMAYTSPFSALTKAKAQKFGKNISALKIALRYNYVKHNSRFSKPLLYPRMIFEINKIANAGMDISDGIFMDLQRLSSKNNVSFRFCKAIFEWFYSPEEYQMLYAISPKKLTKARNIAKKHRHKLEIFARAKIGRYTSKKRNWHS</sequence>
<organism evidence="3 4">
    <name type="scientific">Helicobacter ibis</name>
    <dbReference type="NCBI Taxonomy" id="2962633"/>
    <lineage>
        <taxon>Bacteria</taxon>
        <taxon>Pseudomonadati</taxon>
        <taxon>Campylobacterota</taxon>
        <taxon>Epsilonproteobacteria</taxon>
        <taxon>Campylobacterales</taxon>
        <taxon>Helicobacteraceae</taxon>
        <taxon>Helicobacter</taxon>
    </lineage>
</organism>
<dbReference type="EC" id="2.7.4.16" evidence="3"/>
<evidence type="ECO:0000313" key="3">
    <source>
        <dbReference type="EMBL" id="MDA3968744.1"/>
    </source>
</evidence>
<dbReference type="InterPro" id="IPR016188">
    <property type="entry name" value="PurM-like_N"/>
</dbReference>
<feature type="domain" description="PurM-like N-terminal" evidence="2">
    <location>
        <begin position="22"/>
        <end position="127"/>
    </location>
</feature>
<dbReference type="RefSeq" id="WP_271021042.1">
    <property type="nucleotide sequence ID" value="NZ_JAQHXR010000002.1"/>
</dbReference>
<gene>
    <name evidence="3" type="ORF">PF021_03535</name>
</gene>
<name>A0ABT4VDH6_9HELI</name>
<dbReference type="Pfam" id="PF00586">
    <property type="entry name" value="AIRS"/>
    <property type="match status" value="1"/>
</dbReference>
<comment type="caution">
    <text evidence="3">The sequence shown here is derived from an EMBL/GenBank/DDBJ whole genome shotgun (WGS) entry which is preliminary data.</text>
</comment>
<dbReference type="GO" id="GO:0009030">
    <property type="term" value="F:thiamine-phosphate kinase activity"/>
    <property type="evidence" value="ECO:0007669"/>
    <property type="project" value="UniProtKB-EC"/>
</dbReference>
<evidence type="ECO:0000256" key="1">
    <source>
        <dbReference type="ARBA" id="ARBA00022977"/>
    </source>
</evidence>
<dbReference type="SUPFAM" id="SSF56042">
    <property type="entry name" value="PurM C-terminal domain-like"/>
    <property type="match status" value="1"/>
</dbReference>
<dbReference type="PANTHER" id="PTHR30270:SF0">
    <property type="entry name" value="THIAMINE-MONOPHOSPHATE KINASE"/>
    <property type="match status" value="1"/>
</dbReference>
<evidence type="ECO:0000313" key="4">
    <source>
        <dbReference type="Proteomes" id="UP001210261"/>
    </source>
</evidence>
<dbReference type="Proteomes" id="UP001210261">
    <property type="component" value="Unassembled WGS sequence"/>
</dbReference>
<reference evidence="3 4" key="1">
    <citation type="submission" date="2023-01" db="EMBL/GenBank/DDBJ databases">
        <title>Description of Helicobacter ibis sp. nov. isolated from faecal droppings of black-faced ibis (Theristicus melanopis).</title>
        <authorList>
            <person name="Lopez-Cantillo M."/>
            <person name="Vidal-Veuthey B."/>
            <person name="Mella A."/>
            <person name="De La Haba R."/>
            <person name="Collado L."/>
        </authorList>
    </citation>
    <scope>NUCLEOTIDE SEQUENCE [LARGE SCALE GENOMIC DNA]</scope>
    <source>
        <strain evidence="3 4">A82</strain>
    </source>
</reference>
<dbReference type="EMBL" id="JAQHXR010000002">
    <property type="protein sequence ID" value="MDA3968744.1"/>
    <property type="molecule type" value="Genomic_DNA"/>
</dbReference>
<accession>A0ABT4VDH6</accession>
<dbReference type="InterPro" id="IPR036676">
    <property type="entry name" value="PurM-like_C_sf"/>
</dbReference>